<dbReference type="InterPro" id="IPR028143">
    <property type="entry name" value="Get2/sif1"/>
</dbReference>
<keyword evidence="1" id="KW-0812">Transmembrane</keyword>
<keyword evidence="1" id="KW-1133">Transmembrane helix</keyword>
<dbReference type="AlphaFoldDB" id="A0A0G4KH78"/>
<dbReference type="STRING" id="100787.A0A0G4KH78"/>
<evidence type="ECO:0000256" key="1">
    <source>
        <dbReference type="SAM" id="Phobius"/>
    </source>
</evidence>
<sequence length="897" mass="99570">MQPRSQLLSSRRGPLDIIPGTPPLLRPLVRAYLLGYASSVAPRLLTLLLQHVSRAARKRSGASAGAQKEHESFLSSLNHTILTGFELRRFPAFCALLAGGSTLLEEPFRLFLHRVARHLSEVTRTRLSRWLSTFVAAWLSLRLVQSRICSKFTKTVPTRTNVHPGVKEEKVAMAGRTLDMTLFAFTRAVDVLVGELWSRRRARRVASQKWTKLESLIGHSTDPWIFVCSCALIMWAWFYNPSGLPKAYQRWISSAAAVDNRLIEALRRCRSGDLRYGKDTGQAPLLQSMCEDYKWPVIWGDPAKTAPFPCEMVHMGCGPSCEYHALSRLVRSWRWSMAMYLPLNLAMQLRKPPTVRGIRTAVLPFPPGFPGFPGMPGAAGQQAQAQASSSSADYLWRVLHAIFALTLGLYIVTTTHFTGAKAQRERTALALTYPTASDDVVGEVNRMEEGREVFFWMFATAEALLITTRMFLLKGRPAEAGIAWTVAAFLPGPWRGWVETALRYGNVFASVRRDILVCVFVLGHGHRFLPPAMQPRSQLLSSRRGPLDIIPGTPPLLRPLVRAYLLGYASSVAPRLLTLLLQHVSRAARKRSGASAGAQKEHGSFLSSLNHTILTGFELRRFPAFCALLAGGSTLLELESLIGHSTDPWIFVCSCALIMWAWFYNPSGLPKAYQRWISSAAAVDNRLIEALRRCRSGDLRYGKDTGQAPLLQSMCEDYKWPVIWGDPAKTAPFPCEMVHMGCGPSCEYHALSRLPPTVRGIRTAVLSASRSSAFLGVFIMLFYYGVCLGRTRIGPLIVGKDFAGRQKIDGGVCVGCGCFMCGWSVLLETASRRKDMTLFVAPRALATLFPRRYAEDKQWRETLTFAASAAVVFTCAKENPARVRGVFGKLLGSVLRV</sequence>
<gene>
    <name evidence="2" type="ORF">BN1708_002100</name>
</gene>
<protein>
    <recommendedName>
        <fullName evidence="4">Integral membrane protein</fullName>
    </recommendedName>
</protein>
<keyword evidence="3" id="KW-1185">Reference proteome</keyword>
<organism evidence="2 3">
    <name type="scientific">Verticillium longisporum</name>
    <name type="common">Verticillium dahliae var. longisporum</name>
    <dbReference type="NCBI Taxonomy" id="100787"/>
    <lineage>
        <taxon>Eukaryota</taxon>
        <taxon>Fungi</taxon>
        <taxon>Dikarya</taxon>
        <taxon>Ascomycota</taxon>
        <taxon>Pezizomycotina</taxon>
        <taxon>Sordariomycetes</taxon>
        <taxon>Hypocreomycetidae</taxon>
        <taxon>Glomerellales</taxon>
        <taxon>Plectosphaerellaceae</taxon>
        <taxon>Verticillium</taxon>
    </lineage>
</organism>
<dbReference type="Proteomes" id="UP000044602">
    <property type="component" value="Unassembled WGS sequence"/>
</dbReference>
<evidence type="ECO:0000313" key="2">
    <source>
        <dbReference type="EMBL" id="CRJ96061.1"/>
    </source>
</evidence>
<keyword evidence="1" id="KW-0472">Membrane</keyword>
<dbReference type="Pfam" id="PF08690">
    <property type="entry name" value="GET2"/>
    <property type="match status" value="1"/>
</dbReference>
<dbReference type="PANTHER" id="PTHR12459:SF15">
    <property type="entry name" value="TRANSMEMBRANE PROTEIN 135"/>
    <property type="match status" value="1"/>
</dbReference>
<name>A0A0G4KH78_VERLO</name>
<feature type="transmembrane region" description="Helical" evidence="1">
    <location>
        <begin position="763"/>
        <end position="786"/>
    </location>
</feature>
<feature type="transmembrane region" description="Helical" evidence="1">
    <location>
        <begin position="394"/>
        <end position="412"/>
    </location>
</feature>
<evidence type="ECO:0008006" key="4">
    <source>
        <dbReference type="Google" id="ProtNLM"/>
    </source>
</evidence>
<proteinExistence type="predicted"/>
<dbReference type="EMBL" id="CVQH01001113">
    <property type="protein sequence ID" value="CRJ96061.1"/>
    <property type="molecule type" value="Genomic_DNA"/>
</dbReference>
<dbReference type="PANTHER" id="PTHR12459">
    <property type="entry name" value="TRANSMEMBRANE PROTEIN 135-RELATED"/>
    <property type="match status" value="1"/>
</dbReference>
<accession>A0A0G4KH78</accession>
<evidence type="ECO:0000313" key="3">
    <source>
        <dbReference type="Proteomes" id="UP000044602"/>
    </source>
</evidence>
<reference evidence="2 3" key="1">
    <citation type="submission" date="2015-05" db="EMBL/GenBank/DDBJ databases">
        <authorList>
            <person name="Wang D.B."/>
            <person name="Wang M."/>
        </authorList>
    </citation>
    <scope>NUCLEOTIDE SEQUENCE [LARGE SCALE GENOMIC DNA]</scope>
    <source>
        <strain evidence="2">VL1</strain>
    </source>
</reference>
<dbReference type="InterPro" id="IPR026749">
    <property type="entry name" value="Tmem135"/>
</dbReference>